<proteinExistence type="predicted"/>
<dbReference type="Proteomes" id="UP000759537">
    <property type="component" value="Unassembled WGS sequence"/>
</dbReference>
<evidence type="ECO:0000256" key="1">
    <source>
        <dbReference type="SAM" id="MobiDB-lite"/>
    </source>
</evidence>
<accession>A0A9P5MPX6</accession>
<feature type="region of interest" description="Disordered" evidence="1">
    <location>
        <begin position="56"/>
        <end position="77"/>
    </location>
</feature>
<dbReference type="OrthoDB" id="3266683at2759"/>
<comment type="caution">
    <text evidence="2">The sequence shown here is derived from an EMBL/GenBank/DDBJ whole genome shotgun (WGS) entry which is preliminary data.</text>
</comment>
<name>A0A9P5MPX6_9AGAM</name>
<protein>
    <submittedName>
        <fullName evidence="2">Uncharacterized protein</fullName>
    </submittedName>
</protein>
<evidence type="ECO:0000313" key="2">
    <source>
        <dbReference type="EMBL" id="KAF8463726.1"/>
    </source>
</evidence>
<gene>
    <name evidence="2" type="ORF">DFH94DRAFT_699488</name>
</gene>
<organism evidence="2 3">
    <name type="scientific">Russula ochroleuca</name>
    <dbReference type="NCBI Taxonomy" id="152965"/>
    <lineage>
        <taxon>Eukaryota</taxon>
        <taxon>Fungi</taxon>
        <taxon>Dikarya</taxon>
        <taxon>Basidiomycota</taxon>
        <taxon>Agaricomycotina</taxon>
        <taxon>Agaricomycetes</taxon>
        <taxon>Russulales</taxon>
        <taxon>Russulaceae</taxon>
        <taxon>Russula</taxon>
    </lineage>
</organism>
<reference evidence="2" key="1">
    <citation type="submission" date="2019-10" db="EMBL/GenBank/DDBJ databases">
        <authorList>
            <consortium name="DOE Joint Genome Institute"/>
            <person name="Kuo A."/>
            <person name="Miyauchi S."/>
            <person name="Kiss E."/>
            <person name="Drula E."/>
            <person name="Kohler A."/>
            <person name="Sanchez-Garcia M."/>
            <person name="Andreopoulos B."/>
            <person name="Barry K.W."/>
            <person name="Bonito G."/>
            <person name="Buee M."/>
            <person name="Carver A."/>
            <person name="Chen C."/>
            <person name="Cichocki N."/>
            <person name="Clum A."/>
            <person name="Culley D."/>
            <person name="Crous P.W."/>
            <person name="Fauchery L."/>
            <person name="Girlanda M."/>
            <person name="Hayes R."/>
            <person name="Keri Z."/>
            <person name="LaButti K."/>
            <person name="Lipzen A."/>
            <person name="Lombard V."/>
            <person name="Magnuson J."/>
            <person name="Maillard F."/>
            <person name="Morin E."/>
            <person name="Murat C."/>
            <person name="Nolan M."/>
            <person name="Ohm R."/>
            <person name="Pangilinan J."/>
            <person name="Pereira M."/>
            <person name="Perotto S."/>
            <person name="Peter M."/>
            <person name="Riley R."/>
            <person name="Sitrit Y."/>
            <person name="Stielow B."/>
            <person name="Szollosi G."/>
            <person name="Zifcakova L."/>
            <person name="Stursova M."/>
            <person name="Spatafora J.W."/>
            <person name="Tedersoo L."/>
            <person name="Vaario L.-M."/>
            <person name="Yamada A."/>
            <person name="Yan M."/>
            <person name="Wang P."/>
            <person name="Xu J."/>
            <person name="Bruns T."/>
            <person name="Baldrian P."/>
            <person name="Vilgalys R."/>
            <person name="Henrissat B."/>
            <person name="Grigoriev I.V."/>
            <person name="Hibbett D."/>
            <person name="Nagy L.G."/>
            <person name="Martin F.M."/>
        </authorList>
    </citation>
    <scope>NUCLEOTIDE SEQUENCE</scope>
    <source>
        <strain evidence="2">Prilba</strain>
    </source>
</reference>
<keyword evidence="3" id="KW-1185">Reference proteome</keyword>
<dbReference type="AlphaFoldDB" id="A0A9P5MPX6"/>
<reference evidence="2" key="2">
    <citation type="journal article" date="2020" name="Nat. Commun.">
        <title>Large-scale genome sequencing of mycorrhizal fungi provides insights into the early evolution of symbiotic traits.</title>
        <authorList>
            <person name="Miyauchi S."/>
            <person name="Kiss E."/>
            <person name="Kuo A."/>
            <person name="Drula E."/>
            <person name="Kohler A."/>
            <person name="Sanchez-Garcia M."/>
            <person name="Morin E."/>
            <person name="Andreopoulos B."/>
            <person name="Barry K.W."/>
            <person name="Bonito G."/>
            <person name="Buee M."/>
            <person name="Carver A."/>
            <person name="Chen C."/>
            <person name="Cichocki N."/>
            <person name="Clum A."/>
            <person name="Culley D."/>
            <person name="Crous P.W."/>
            <person name="Fauchery L."/>
            <person name="Girlanda M."/>
            <person name="Hayes R.D."/>
            <person name="Keri Z."/>
            <person name="LaButti K."/>
            <person name="Lipzen A."/>
            <person name="Lombard V."/>
            <person name="Magnuson J."/>
            <person name="Maillard F."/>
            <person name="Murat C."/>
            <person name="Nolan M."/>
            <person name="Ohm R.A."/>
            <person name="Pangilinan J."/>
            <person name="Pereira M.F."/>
            <person name="Perotto S."/>
            <person name="Peter M."/>
            <person name="Pfister S."/>
            <person name="Riley R."/>
            <person name="Sitrit Y."/>
            <person name="Stielow J.B."/>
            <person name="Szollosi G."/>
            <person name="Zifcakova L."/>
            <person name="Stursova M."/>
            <person name="Spatafora J.W."/>
            <person name="Tedersoo L."/>
            <person name="Vaario L.M."/>
            <person name="Yamada A."/>
            <person name="Yan M."/>
            <person name="Wang P."/>
            <person name="Xu J."/>
            <person name="Bruns T."/>
            <person name="Baldrian P."/>
            <person name="Vilgalys R."/>
            <person name="Dunand C."/>
            <person name="Henrissat B."/>
            <person name="Grigoriev I.V."/>
            <person name="Hibbett D."/>
            <person name="Nagy L.G."/>
            <person name="Martin F.M."/>
        </authorList>
    </citation>
    <scope>NUCLEOTIDE SEQUENCE</scope>
    <source>
        <strain evidence="2">Prilba</strain>
    </source>
</reference>
<dbReference type="EMBL" id="WHVB01000068">
    <property type="protein sequence ID" value="KAF8463726.1"/>
    <property type="molecule type" value="Genomic_DNA"/>
</dbReference>
<evidence type="ECO:0000313" key="3">
    <source>
        <dbReference type="Proteomes" id="UP000759537"/>
    </source>
</evidence>
<sequence>MGKCNASEINNIETLWIKLAEAKAKQSAKQLKKQTSKSGGKSVKATWKTKDCAAEELGSGDNKSINNRDPLADDDASGNWSKRAILINWSDPSLFHLTDTLLTKIEDSETFCQAFGFVKTGNNTNNSQGKKNQEHYADLTTKVFHDHDSPNEWCDTSIKELGNVVKNRVTK</sequence>